<dbReference type="OrthoDB" id="3687641at2759"/>
<keyword evidence="4" id="KW-0812">Transmembrane</keyword>
<dbReference type="PANTHER" id="PTHR33365">
    <property type="entry name" value="YALI0B05434P"/>
    <property type="match status" value="1"/>
</dbReference>
<reference evidence="5" key="1">
    <citation type="journal article" date="2020" name="Stud. Mycol.">
        <title>101 Dothideomycetes genomes: a test case for predicting lifestyles and emergence of pathogens.</title>
        <authorList>
            <person name="Haridas S."/>
            <person name="Albert R."/>
            <person name="Binder M."/>
            <person name="Bloem J."/>
            <person name="Labutti K."/>
            <person name="Salamov A."/>
            <person name="Andreopoulos B."/>
            <person name="Baker S."/>
            <person name="Barry K."/>
            <person name="Bills G."/>
            <person name="Bluhm B."/>
            <person name="Cannon C."/>
            <person name="Castanera R."/>
            <person name="Culley D."/>
            <person name="Daum C."/>
            <person name="Ezra D."/>
            <person name="Gonzalez J."/>
            <person name="Henrissat B."/>
            <person name="Kuo A."/>
            <person name="Liang C."/>
            <person name="Lipzen A."/>
            <person name="Lutzoni F."/>
            <person name="Magnuson J."/>
            <person name="Mondo S."/>
            <person name="Nolan M."/>
            <person name="Ohm R."/>
            <person name="Pangilinan J."/>
            <person name="Park H.-J."/>
            <person name="Ramirez L."/>
            <person name="Alfaro M."/>
            <person name="Sun H."/>
            <person name="Tritt A."/>
            <person name="Yoshinaga Y."/>
            <person name="Zwiers L.-H."/>
            <person name="Turgeon B."/>
            <person name="Goodwin S."/>
            <person name="Spatafora J."/>
            <person name="Crous P."/>
            <person name="Grigoriev I."/>
        </authorList>
    </citation>
    <scope>NUCLEOTIDE SEQUENCE</scope>
    <source>
        <strain evidence="5">CBS 113389</strain>
    </source>
</reference>
<evidence type="ECO:0000256" key="1">
    <source>
        <dbReference type="ARBA" id="ARBA00004685"/>
    </source>
</evidence>
<protein>
    <submittedName>
        <fullName evidence="5">Uncharacterized protein</fullName>
    </submittedName>
</protein>
<evidence type="ECO:0000256" key="2">
    <source>
        <dbReference type="ARBA" id="ARBA00035112"/>
    </source>
</evidence>
<accession>A0A6A6PN30</accession>
<gene>
    <name evidence="5" type="ORF">BDY17DRAFT_301458</name>
</gene>
<dbReference type="Pfam" id="PF11807">
    <property type="entry name" value="UstYa"/>
    <property type="match status" value="1"/>
</dbReference>
<evidence type="ECO:0000313" key="6">
    <source>
        <dbReference type="Proteomes" id="UP000799767"/>
    </source>
</evidence>
<name>A0A6A6PN30_9PEZI</name>
<feature type="region of interest" description="Disordered" evidence="3">
    <location>
        <begin position="21"/>
        <end position="53"/>
    </location>
</feature>
<dbReference type="InterPro" id="IPR021765">
    <property type="entry name" value="UstYa-like"/>
</dbReference>
<keyword evidence="6" id="KW-1185">Reference proteome</keyword>
<feature type="compositionally biased region" description="Low complexity" evidence="3">
    <location>
        <begin position="21"/>
        <end position="35"/>
    </location>
</feature>
<sequence length="285" mass="32495">MPAVRVGSIACPYRTARTSESVVSTMESTSKDSSSQPLMDDSPISTRWQKHDGSRSRFPWPMICLLLVVTNVCTLVVGFAVYVSRPWQLCDSSVDHDPWFGSIPYRQVLWEQDDRFVDTNPKVFYNQTTGDEHSIWADIYPSGWVALTSQPGKELSGGALLSEWGSEDEEWEEGTQAWATTLMHQIHCLGTLKSAFHLLQQGEKLDHERSGHIPHCVEYFRQSFMCQADLTLEPPMDVHHWPQGTSGWGNTHRCRDWDTVLQALKDRSILRDGGRWVRYRPGILD</sequence>
<dbReference type="RefSeq" id="XP_033588080.1">
    <property type="nucleotide sequence ID" value="XM_033734249.1"/>
</dbReference>
<comment type="similarity">
    <text evidence="2">Belongs to the ustYa family.</text>
</comment>
<comment type="pathway">
    <text evidence="1">Mycotoxin biosynthesis.</text>
</comment>
<organism evidence="5 6">
    <name type="scientific">Neohortaea acidophila</name>
    <dbReference type="NCBI Taxonomy" id="245834"/>
    <lineage>
        <taxon>Eukaryota</taxon>
        <taxon>Fungi</taxon>
        <taxon>Dikarya</taxon>
        <taxon>Ascomycota</taxon>
        <taxon>Pezizomycotina</taxon>
        <taxon>Dothideomycetes</taxon>
        <taxon>Dothideomycetidae</taxon>
        <taxon>Mycosphaerellales</taxon>
        <taxon>Teratosphaeriaceae</taxon>
        <taxon>Neohortaea</taxon>
    </lineage>
</organism>
<dbReference type="Proteomes" id="UP000799767">
    <property type="component" value="Unassembled WGS sequence"/>
</dbReference>
<dbReference type="EMBL" id="MU001638">
    <property type="protein sequence ID" value="KAF2481510.1"/>
    <property type="molecule type" value="Genomic_DNA"/>
</dbReference>
<proteinExistence type="inferred from homology"/>
<dbReference type="GO" id="GO:0043386">
    <property type="term" value="P:mycotoxin biosynthetic process"/>
    <property type="evidence" value="ECO:0007669"/>
    <property type="project" value="InterPro"/>
</dbReference>
<dbReference type="AlphaFoldDB" id="A0A6A6PN30"/>
<keyword evidence="4" id="KW-0472">Membrane</keyword>
<dbReference type="GeneID" id="54475251"/>
<keyword evidence="4" id="KW-1133">Transmembrane helix</keyword>
<feature type="transmembrane region" description="Helical" evidence="4">
    <location>
        <begin position="60"/>
        <end position="83"/>
    </location>
</feature>
<evidence type="ECO:0000313" key="5">
    <source>
        <dbReference type="EMBL" id="KAF2481510.1"/>
    </source>
</evidence>
<dbReference type="PANTHER" id="PTHR33365:SF4">
    <property type="entry name" value="CYCLOCHLOROTINE BIOSYNTHESIS PROTEIN O"/>
    <property type="match status" value="1"/>
</dbReference>
<evidence type="ECO:0000256" key="4">
    <source>
        <dbReference type="SAM" id="Phobius"/>
    </source>
</evidence>
<evidence type="ECO:0000256" key="3">
    <source>
        <dbReference type="SAM" id="MobiDB-lite"/>
    </source>
</evidence>